<dbReference type="Pfam" id="PF00385">
    <property type="entry name" value="Chromo"/>
    <property type="match status" value="1"/>
</dbReference>
<dbReference type="GeneID" id="27690203"/>
<dbReference type="STRING" id="645134.A0A0L0H8T5"/>
<evidence type="ECO:0000256" key="2">
    <source>
        <dbReference type="ARBA" id="ARBA00023242"/>
    </source>
</evidence>
<dbReference type="CDD" id="cd18657">
    <property type="entry name" value="CSD_Swi6"/>
    <property type="match status" value="1"/>
</dbReference>
<feature type="domain" description="Chromo" evidence="4">
    <location>
        <begin position="27"/>
        <end position="85"/>
    </location>
</feature>
<dbReference type="InParanoid" id="A0A0L0H8T5"/>
<organism evidence="5 6">
    <name type="scientific">Spizellomyces punctatus (strain DAOM BR117)</name>
    <dbReference type="NCBI Taxonomy" id="645134"/>
    <lineage>
        <taxon>Eukaryota</taxon>
        <taxon>Fungi</taxon>
        <taxon>Fungi incertae sedis</taxon>
        <taxon>Chytridiomycota</taxon>
        <taxon>Chytridiomycota incertae sedis</taxon>
        <taxon>Chytridiomycetes</taxon>
        <taxon>Spizellomycetales</taxon>
        <taxon>Spizellomycetaceae</taxon>
        <taxon>Spizellomyces</taxon>
    </lineage>
</organism>
<dbReference type="Gene3D" id="2.40.50.40">
    <property type="match status" value="2"/>
</dbReference>
<feature type="region of interest" description="Disordered" evidence="3">
    <location>
        <begin position="239"/>
        <end position="289"/>
    </location>
</feature>
<feature type="compositionally biased region" description="Basic and acidic residues" evidence="3">
    <location>
        <begin position="135"/>
        <end position="146"/>
    </location>
</feature>
<dbReference type="SMART" id="SM00300">
    <property type="entry name" value="ChSh"/>
    <property type="match status" value="1"/>
</dbReference>
<dbReference type="eggNOG" id="KOG1911">
    <property type="taxonomic scope" value="Eukaryota"/>
</dbReference>
<dbReference type="GO" id="GO:0005634">
    <property type="term" value="C:nucleus"/>
    <property type="evidence" value="ECO:0007669"/>
    <property type="project" value="UniProtKB-SubCell"/>
</dbReference>
<dbReference type="AlphaFoldDB" id="A0A0L0H8T5"/>
<feature type="compositionally biased region" description="Polar residues" evidence="3">
    <location>
        <begin position="75"/>
        <end position="90"/>
    </location>
</feature>
<keyword evidence="6" id="KW-1185">Reference proteome</keyword>
<keyword evidence="2" id="KW-0539">Nucleus</keyword>
<feature type="region of interest" description="Disordered" evidence="3">
    <location>
        <begin position="75"/>
        <end position="178"/>
    </location>
</feature>
<comment type="subcellular location">
    <subcellularLocation>
        <location evidence="1">Nucleus</location>
    </subcellularLocation>
</comment>
<dbReference type="GO" id="GO:0000792">
    <property type="term" value="C:heterochromatin"/>
    <property type="evidence" value="ECO:0007669"/>
    <property type="project" value="UniProtKB-ARBA"/>
</dbReference>
<dbReference type="PANTHER" id="PTHR22812">
    <property type="entry name" value="CHROMOBOX PROTEIN"/>
    <property type="match status" value="1"/>
</dbReference>
<dbReference type="InterPro" id="IPR016197">
    <property type="entry name" value="Chromo-like_dom_sf"/>
</dbReference>
<evidence type="ECO:0000256" key="3">
    <source>
        <dbReference type="SAM" id="MobiDB-lite"/>
    </source>
</evidence>
<dbReference type="InterPro" id="IPR023779">
    <property type="entry name" value="Chromodomain_CS"/>
</dbReference>
<feature type="region of interest" description="Disordered" evidence="3">
    <location>
        <begin position="1"/>
        <end position="27"/>
    </location>
</feature>
<accession>A0A0L0H8T5</accession>
<dbReference type="InterPro" id="IPR008251">
    <property type="entry name" value="Chromo_shadow_dom"/>
</dbReference>
<evidence type="ECO:0000256" key="1">
    <source>
        <dbReference type="ARBA" id="ARBA00004123"/>
    </source>
</evidence>
<reference evidence="5 6" key="1">
    <citation type="submission" date="2009-08" db="EMBL/GenBank/DDBJ databases">
        <title>The Genome Sequence of Spizellomyces punctatus strain DAOM BR117.</title>
        <authorList>
            <consortium name="The Broad Institute Genome Sequencing Platform"/>
            <person name="Russ C."/>
            <person name="Cuomo C."/>
            <person name="Shea T."/>
            <person name="Young S.K."/>
            <person name="Zeng Q."/>
            <person name="Koehrsen M."/>
            <person name="Haas B."/>
            <person name="Borodovsky M."/>
            <person name="Guigo R."/>
            <person name="Alvarado L."/>
            <person name="Berlin A."/>
            <person name="Bochicchio J."/>
            <person name="Borenstein D."/>
            <person name="Chapman S."/>
            <person name="Chen Z."/>
            <person name="Engels R."/>
            <person name="Freedman E."/>
            <person name="Gellesch M."/>
            <person name="Goldberg J."/>
            <person name="Griggs A."/>
            <person name="Gujja S."/>
            <person name="Heiman D."/>
            <person name="Hepburn T."/>
            <person name="Howarth C."/>
            <person name="Jen D."/>
            <person name="Larson L."/>
            <person name="Lewis B."/>
            <person name="Mehta T."/>
            <person name="Park D."/>
            <person name="Pearson M."/>
            <person name="Roberts A."/>
            <person name="Saif S."/>
            <person name="Shenoy N."/>
            <person name="Sisk P."/>
            <person name="Stolte C."/>
            <person name="Sykes S."/>
            <person name="Thomson T."/>
            <person name="Walk T."/>
            <person name="White J."/>
            <person name="Yandava C."/>
            <person name="Burger G."/>
            <person name="Gray M.W."/>
            <person name="Holland P.W.H."/>
            <person name="King N."/>
            <person name="Lang F.B.F."/>
            <person name="Roger A.J."/>
            <person name="Ruiz-Trillo I."/>
            <person name="Lander E."/>
            <person name="Nusbaum C."/>
        </authorList>
    </citation>
    <scope>NUCLEOTIDE SEQUENCE [LARGE SCALE GENOMIC DNA]</scope>
    <source>
        <strain evidence="5 6">DAOM BR117</strain>
    </source>
</reference>
<dbReference type="InterPro" id="IPR051219">
    <property type="entry name" value="Heterochromatin_chromo-domain"/>
</dbReference>
<dbReference type="EMBL" id="KQ257462">
    <property type="protein sequence ID" value="KNC97950.1"/>
    <property type="molecule type" value="Genomic_DNA"/>
</dbReference>
<dbReference type="PRINTS" id="PR00504">
    <property type="entry name" value="CHROMODOMAIN"/>
</dbReference>
<protein>
    <recommendedName>
        <fullName evidence="4">Chromo domain-containing protein</fullName>
    </recommendedName>
</protein>
<feature type="compositionally biased region" description="Acidic residues" evidence="3">
    <location>
        <begin position="157"/>
        <end position="174"/>
    </location>
</feature>
<dbReference type="SUPFAM" id="SSF54160">
    <property type="entry name" value="Chromo domain-like"/>
    <property type="match status" value="2"/>
</dbReference>
<dbReference type="InterPro" id="IPR000953">
    <property type="entry name" value="Chromo/chromo_shadow_dom"/>
</dbReference>
<dbReference type="OMA" id="LEIYLTW"/>
<dbReference type="Proteomes" id="UP000053201">
    <property type="component" value="Unassembled WGS sequence"/>
</dbReference>
<dbReference type="Pfam" id="PF01393">
    <property type="entry name" value="Chromo_shadow"/>
    <property type="match status" value="1"/>
</dbReference>
<dbReference type="InterPro" id="IPR023780">
    <property type="entry name" value="Chromo_domain"/>
</dbReference>
<evidence type="ECO:0000259" key="4">
    <source>
        <dbReference type="PROSITE" id="PS50013"/>
    </source>
</evidence>
<dbReference type="PROSITE" id="PS50013">
    <property type="entry name" value="CHROMO_2"/>
    <property type="match status" value="1"/>
</dbReference>
<evidence type="ECO:0000313" key="6">
    <source>
        <dbReference type="Proteomes" id="UP000053201"/>
    </source>
</evidence>
<dbReference type="PROSITE" id="PS00598">
    <property type="entry name" value="CHROMO_1"/>
    <property type="match status" value="1"/>
</dbReference>
<proteinExistence type="predicted"/>
<dbReference type="InterPro" id="IPR017984">
    <property type="entry name" value="Chromo_dom_subgr"/>
</dbReference>
<evidence type="ECO:0000313" key="5">
    <source>
        <dbReference type="EMBL" id="KNC97950.1"/>
    </source>
</evidence>
<dbReference type="OrthoDB" id="2162520at2759"/>
<dbReference type="SMART" id="SM00298">
    <property type="entry name" value="CHROMO"/>
    <property type="match status" value="1"/>
</dbReference>
<dbReference type="CDD" id="cd00024">
    <property type="entry name" value="CD_CSD"/>
    <property type="match status" value="1"/>
</dbReference>
<feature type="compositionally biased region" description="Acidic residues" evidence="3">
    <location>
        <begin position="259"/>
        <end position="289"/>
    </location>
</feature>
<dbReference type="VEuPathDB" id="FungiDB:SPPG_06938"/>
<sequence>MVKSKGKTVLERNPPSEEESDEEPETYEVEKIVGYRCHRGVEQYRIKWEGYPEEDNTWEPVENIHATDLIQEYWKSQANQGPSKTGTVARSQIAAAKAAAQGGKDGSNSADDNEPERPVPKQTKRKPLRTTVESDDPKGKRPKYEPNGESASTPAKDEDEDDVRVYDQEVELDPEIANAESWEDLVAEVETIEQGHTESELVVFILWKDGRRSMHSSVVANKKCPQAMISFYESHIRFRRPEDGDEGQTAAAASSEEKSENDEPLFQDFNDGDDVVEETPEDIDEIRLE</sequence>
<gene>
    <name evidence="5" type="ORF">SPPG_06938</name>
</gene>
<feature type="compositionally biased region" description="Acidic residues" evidence="3">
    <location>
        <begin position="16"/>
        <end position="27"/>
    </location>
</feature>
<dbReference type="RefSeq" id="XP_016605990.1">
    <property type="nucleotide sequence ID" value="XM_016755128.1"/>
</dbReference>
<name>A0A0L0H8T5_SPIPD</name>
<dbReference type="FunCoup" id="A0A0L0H8T5">
    <property type="interactions" value="9"/>
</dbReference>